<comment type="caution">
    <text evidence="2">The sequence shown here is derived from an EMBL/GenBank/DDBJ whole genome shotgun (WGS) entry which is preliminary data.</text>
</comment>
<evidence type="ECO:0000259" key="1">
    <source>
        <dbReference type="Pfam" id="PF20150"/>
    </source>
</evidence>
<reference evidence="2 3" key="1">
    <citation type="journal article" date="2024" name="IMA Fungus">
        <title>IMA Genome - F19 : A genome assembly and annotation guide to empower mycologists, including annotated draft genome sequences of Ceratocystis pirilliformis, Diaporthe australafricana, Fusarium ophioides, Paecilomyces lecythidis, and Sporothrix stenoceras.</title>
        <authorList>
            <person name="Aylward J."/>
            <person name="Wilson A.M."/>
            <person name="Visagie C.M."/>
            <person name="Spraker J."/>
            <person name="Barnes I."/>
            <person name="Buitendag C."/>
            <person name="Ceriani C."/>
            <person name="Del Mar Angel L."/>
            <person name="du Plessis D."/>
            <person name="Fuchs T."/>
            <person name="Gasser K."/>
            <person name="Kramer D."/>
            <person name="Li W."/>
            <person name="Munsamy K."/>
            <person name="Piso A."/>
            <person name="Price J.L."/>
            <person name="Sonnekus B."/>
            <person name="Thomas C."/>
            <person name="van der Nest A."/>
            <person name="van Dijk A."/>
            <person name="van Heerden A."/>
            <person name="van Vuuren N."/>
            <person name="Yilmaz N."/>
            <person name="Duong T.A."/>
            <person name="van der Merwe N.A."/>
            <person name="Wingfield M.J."/>
            <person name="Wingfield B.D."/>
        </authorList>
    </citation>
    <scope>NUCLEOTIDE SEQUENCE [LARGE SCALE GENOMIC DNA]</scope>
    <source>
        <strain evidence="2 3">CMW 5346</strain>
    </source>
</reference>
<proteinExistence type="predicted"/>
<sequence length="446" mass="50109">MASKDSVGSLPVRLLNDSYRVQVQHSQRFSLFPTLPAEIRVCIWLGYLRRHRIVGIDLHTESDAGLDDGPSQSSEAPPLSLYSETNELGNLVSGQDYCVVLSPQHKLSPLLRVNAEARAVALGFYRLRLPYSSRRQPLYNGHGHDYDRRVYISPEFDFIHVQLGSGAVRRGQSQRLPRPPPERLADFLYDCKAYDPRGRGVLHLVVGNGDASRFQLPHNPCLVAPQALDAFTSTLVNLQTLYFYIRAGTARIMATELIADRIRYNRGVPIEARCSEDVVFLGNDPRRIEHDLRLVCVGHDPRASLWVWQEMLRAFSINETATATTDLRFLLTSTITIPSTENGRPIRSRGDAKKYAQAEERRWQALFDNTTGPFRGMANPDTPAQVAEAVYAAGFWLVDADAFGAMPERAGFFGQGPRSTTYRWDMKHDATLTAHRPQLGLFSLDL</sequence>
<dbReference type="Pfam" id="PF20150">
    <property type="entry name" value="2EXR"/>
    <property type="match status" value="1"/>
</dbReference>
<dbReference type="PANTHER" id="PTHR35910:SF6">
    <property type="entry name" value="2EXR DOMAIN-CONTAINING PROTEIN"/>
    <property type="match status" value="1"/>
</dbReference>
<feature type="domain" description="2EXR" evidence="1">
    <location>
        <begin position="29"/>
        <end position="159"/>
    </location>
</feature>
<organism evidence="2 3">
    <name type="scientific">Sporothrix stenoceras</name>
    <dbReference type="NCBI Taxonomy" id="5173"/>
    <lineage>
        <taxon>Eukaryota</taxon>
        <taxon>Fungi</taxon>
        <taxon>Dikarya</taxon>
        <taxon>Ascomycota</taxon>
        <taxon>Pezizomycotina</taxon>
        <taxon>Sordariomycetes</taxon>
        <taxon>Sordariomycetidae</taxon>
        <taxon>Ophiostomatales</taxon>
        <taxon>Ophiostomataceae</taxon>
        <taxon>Sporothrix</taxon>
    </lineage>
</organism>
<dbReference type="PANTHER" id="PTHR35910">
    <property type="entry name" value="2EXR DOMAIN-CONTAINING PROTEIN"/>
    <property type="match status" value="1"/>
</dbReference>
<evidence type="ECO:0000313" key="3">
    <source>
        <dbReference type="Proteomes" id="UP001583186"/>
    </source>
</evidence>
<keyword evidence="3" id="KW-1185">Reference proteome</keyword>
<name>A0ABR3YZ68_9PEZI</name>
<evidence type="ECO:0000313" key="2">
    <source>
        <dbReference type="EMBL" id="KAL1892609.1"/>
    </source>
</evidence>
<dbReference type="EMBL" id="JAWCUI010000043">
    <property type="protein sequence ID" value="KAL1892609.1"/>
    <property type="molecule type" value="Genomic_DNA"/>
</dbReference>
<protein>
    <recommendedName>
        <fullName evidence="1">2EXR domain-containing protein</fullName>
    </recommendedName>
</protein>
<gene>
    <name evidence="2" type="ORF">Sste5346_006894</name>
</gene>
<dbReference type="Proteomes" id="UP001583186">
    <property type="component" value="Unassembled WGS sequence"/>
</dbReference>
<dbReference type="InterPro" id="IPR045518">
    <property type="entry name" value="2EXR"/>
</dbReference>
<accession>A0ABR3YZ68</accession>